<protein>
    <recommendedName>
        <fullName evidence="4">RING-type E3 ubiquitin transferase</fullName>
        <ecNumber evidence="4">2.3.2.27</ecNumber>
    </recommendedName>
</protein>
<organism evidence="18 19">
    <name type="scientific">Tritrichomonas musculus</name>
    <dbReference type="NCBI Taxonomy" id="1915356"/>
    <lineage>
        <taxon>Eukaryota</taxon>
        <taxon>Metamonada</taxon>
        <taxon>Parabasalia</taxon>
        <taxon>Tritrichomonadida</taxon>
        <taxon>Tritrichomonadidae</taxon>
        <taxon>Tritrichomonas</taxon>
    </lineage>
</organism>
<keyword evidence="12 15" id="KW-1133">Transmembrane helix</keyword>
<dbReference type="SMART" id="SM00184">
    <property type="entry name" value="RING"/>
    <property type="match status" value="1"/>
</dbReference>
<dbReference type="PANTHER" id="PTHR22763">
    <property type="entry name" value="RING ZINC FINGER PROTEIN"/>
    <property type="match status" value="1"/>
</dbReference>
<dbReference type="InterPro" id="IPR050731">
    <property type="entry name" value="HRD1_E3_ubiq-ligases"/>
</dbReference>
<keyword evidence="11" id="KW-0862">Zinc</keyword>
<evidence type="ECO:0000256" key="12">
    <source>
        <dbReference type="ARBA" id="ARBA00022989"/>
    </source>
</evidence>
<feature type="transmembrane region" description="Helical" evidence="15">
    <location>
        <begin position="378"/>
        <end position="402"/>
    </location>
</feature>
<evidence type="ECO:0000256" key="9">
    <source>
        <dbReference type="ARBA" id="ARBA00022771"/>
    </source>
</evidence>
<evidence type="ECO:0000256" key="16">
    <source>
        <dbReference type="SAM" id="SignalP"/>
    </source>
</evidence>
<evidence type="ECO:0000256" key="10">
    <source>
        <dbReference type="ARBA" id="ARBA00022786"/>
    </source>
</evidence>
<dbReference type="PANTHER" id="PTHR22763:SF162">
    <property type="entry name" value="TRANSMEMBRANE E3 UBIQUITIN-PROTEIN LIGASE 1"/>
    <property type="match status" value="1"/>
</dbReference>
<dbReference type="EC" id="2.3.2.27" evidence="4"/>
<dbReference type="Pfam" id="PF11145">
    <property type="entry name" value="DUF2921"/>
    <property type="match status" value="1"/>
</dbReference>
<evidence type="ECO:0000313" key="19">
    <source>
        <dbReference type="Proteomes" id="UP001470230"/>
    </source>
</evidence>
<feature type="transmembrane region" description="Helical" evidence="15">
    <location>
        <begin position="220"/>
        <end position="237"/>
    </location>
</feature>
<reference evidence="18 19" key="1">
    <citation type="submission" date="2024-04" db="EMBL/GenBank/DDBJ databases">
        <title>Tritrichomonas musculus Genome.</title>
        <authorList>
            <person name="Alves-Ferreira E."/>
            <person name="Grigg M."/>
            <person name="Lorenzi H."/>
            <person name="Galac M."/>
        </authorList>
    </citation>
    <scope>NUCLEOTIDE SEQUENCE [LARGE SCALE GENOMIC DNA]</scope>
    <source>
        <strain evidence="18 19">EAF2021</strain>
    </source>
</reference>
<evidence type="ECO:0000256" key="6">
    <source>
        <dbReference type="ARBA" id="ARBA00022692"/>
    </source>
</evidence>
<evidence type="ECO:0000313" key="18">
    <source>
        <dbReference type="EMBL" id="KAK8877967.1"/>
    </source>
</evidence>
<comment type="catalytic activity">
    <reaction evidence="1">
        <text>S-ubiquitinyl-[E2 ubiquitin-conjugating enzyme]-L-cysteine + [acceptor protein]-L-lysine = [E2 ubiquitin-conjugating enzyme]-L-cysteine + N(6)-ubiquitinyl-[acceptor protein]-L-lysine.</text>
        <dbReference type="EC" id="2.3.2.27"/>
    </reaction>
</comment>
<evidence type="ECO:0000256" key="4">
    <source>
        <dbReference type="ARBA" id="ARBA00012483"/>
    </source>
</evidence>
<evidence type="ECO:0000256" key="11">
    <source>
        <dbReference type="ARBA" id="ARBA00022833"/>
    </source>
</evidence>
<evidence type="ECO:0000256" key="13">
    <source>
        <dbReference type="ARBA" id="ARBA00023136"/>
    </source>
</evidence>
<comment type="caution">
    <text evidence="18">The sequence shown here is derived from an EMBL/GenBank/DDBJ whole genome shotgun (WGS) entry which is preliminary data.</text>
</comment>
<gene>
    <name evidence="18" type="ORF">M9Y10_004730</name>
</gene>
<evidence type="ECO:0000256" key="3">
    <source>
        <dbReference type="ARBA" id="ARBA00004906"/>
    </source>
</evidence>
<evidence type="ECO:0000256" key="14">
    <source>
        <dbReference type="PROSITE-ProRule" id="PRU00175"/>
    </source>
</evidence>
<keyword evidence="6 15" id="KW-0812">Transmembrane</keyword>
<evidence type="ECO:0000259" key="17">
    <source>
        <dbReference type="PROSITE" id="PS50089"/>
    </source>
</evidence>
<feature type="transmembrane region" description="Helical" evidence="15">
    <location>
        <begin position="243"/>
        <end position="260"/>
    </location>
</feature>
<sequence length="493" mass="58320">MMFLILSLFLSLKKDSLFRGNCTTHSAYRNSYFMGNKTKFVITLEPEKTIYNNTYSCNFEFYTLSPIEIEERFDLYGFNFNGNEYFFYHDHVHKNMNKSIEYIHSLTKDNVSVNIPELETFVIQNNLALPIIIYFKLGQRDPYPQKFITDRNITGHFNLHNTTYLTLTGNEIDKIKYIGEGRSFGVILSIYVALNYYAWHILSLRFNSRSLLSHFSEHSLLMHIGFDFCLLFFSLDMSMSSDHFLRIFLFLFIIMILVFFQKQMEVLAKVWRANQEDFDNENLNDPTNERIREIKLRLLLFFIEMSFIIILSSILTTLCFVVPLISIVYLYLTFLPQIFHLAKVNPRIIKSDLFFTTVIYTIRLLPLIYFLLYPRNFLLSYSIPLGLLVIVLWTLQYVILVLQNCYGGDFFLPQSYREEVYDYSATRDTNPEHNQCPICMCTINQNDQTMTPPCGHTFHRRCLTRWMEEELICPVCRAPLPIEARQPERATYN</sequence>
<dbReference type="Gene3D" id="3.30.40.10">
    <property type="entry name" value="Zinc/RING finger domain, C3HC4 (zinc finger)"/>
    <property type="match status" value="1"/>
</dbReference>
<dbReference type="SUPFAM" id="SSF57850">
    <property type="entry name" value="RING/U-box"/>
    <property type="match status" value="1"/>
</dbReference>
<feature type="transmembrane region" description="Helical" evidence="15">
    <location>
        <begin position="353"/>
        <end position="372"/>
    </location>
</feature>
<evidence type="ECO:0000256" key="15">
    <source>
        <dbReference type="SAM" id="Phobius"/>
    </source>
</evidence>
<dbReference type="Proteomes" id="UP001470230">
    <property type="component" value="Unassembled WGS sequence"/>
</dbReference>
<dbReference type="Pfam" id="PF13639">
    <property type="entry name" value="zf-RING_2"/>
    <property type="match status" value="1"/>
</dbReference>
<dbReference type="InterPro" id="IPR001841">
    <property type="entry name" value="Znf_RING"/>
</dbReference>
<evidence type="ECO:0000256" key="5">
    <source>
        <dbReference type="ARBA" id="ARBA00022679"/>
    </source>
</evidence>
<name>A0ABR2JK10_9EUKA</name>
<feature type="transmembrane region" description="Helical" evidence="15">
    <location>
        <begin position="298"/>
        <end position="315"/>
    </location>
</feature>
<dbReference type="InterPro" id="IPR021319">
    <property type="entry name" value="DUF2921"/>
</dbReference>
<evidence type="ECO:0000256" key="8">
    <source>
        <dbReference type="ARBA" id="ARBA00022729"/>
    </source>
</evidence>
<feature type="domain" description="RING-type" evidence="17">
    <location>
        <begin position="436"/>
        <end position="477"/>
    </location>
</feature>
<keyword evidence="8 16" id="KW-0732">Signal</keyword>
<keyword evidence="9 14" id="KW-0863">Zinc-finger</keyword>
<dbReference type="PROSITE" id="PS50089">
    <property type="entry name" value="ZF_RING_2"/>
    <property type="match status" value="1"/>
</dbReference>
<accession>A0ABR2JK10</accession>
<keyword evidence="10" id="KW-0833">Ubl conjugation pathway</keyword>
<keyword evidence="5" id="KW-0808">Transferase</keyword>
<comment type="subcellular location">
    <subcellularLocation>
        <location evidence="2">Endomembrane system</location>
        <topology evidence="2">Multi-pass membrane protein</topology>
    </subcellularLocation>
</comment>
<comment type="pathway">
    <text evidence="3">Protein modification; protein ubiquitination.</text>
</comment>
<proteinExistence type="predicted"/>
<feature type="signal peptide" evidence="16">
    <location>
        <begin position="1"/>
        <end position="18"/>
    </location>
</feature>
<keyword evidence="7" id="KW-0479">Metal-binding</keyword>
<evidence type="ECO:0000256" key="1">
    <source>
        <dbReference type="ARBA" id="ARBA00000900"/>
    </source>
</evidence>
<dbReference type="EMBL" id="JAPFFF010000011">
    <property type="protein sequence ID" value="KAK8877967.1"/>
    <property type="molecule type" value="Genomic_DNA"/>
</dbReference>
<dbReference type="InterPro" id="IPR013083">
    <property type="entry name" value="Znf_RING/FYVE/PHD"/>
</dbReference>
<feature type="transmembrane region" description="Helical" evidence="15">
    <location>
        <begin position="181"/>
        <end position="199"/>
    </location>
</feature>
<keyword evidence="19" id="KW-1185">Reference proteome</keyword>
<feature type="chain" id="PRO_5046460624" description="RING-type E3 ubiquitin transferase" evidence="16">
    <location>
        <begin position="19"/>
        <end position="493"/>
    </location>
</feature>
<keyword evidence="13 15" id="KW-0472">Membrane</keyword>
<evidence type="ECO:0000256" key="2">
    <source>
        <dbReference type="ARBA" id="ARBA00004127"/>
    </source>
</evidence>
<evidence type="ECO:0000256" key="7">
    <source>
        <dbReference type="ARBA" id="ARBA00022723"/>
    </source>
</evidence>